<protein>
    <submittedName>
        <fullName evidence="1">Uncharacterized protein</fullName>
    </submittedName>
</protein>
<gene>
    <name evidence="1" type="ORF">Pc12g08510</name>
    <name evidence="1" type="ORF">PCH_Pc12g08510</name>
</gene>
<evidence type="ECO:0000313" key="2">
    <source>
        <dbReference type="Proteomes" id="UP000000724"/>
    </source>
</evidence>
<dbReference type="Proteomes" id="UP000000724">
    <property type="component" value="Contig Pc00c12"/>
</dbReference>
<reference evidence="1 2" key="1">
    <citation type="journal article" date="2008" name="Nat. Biotechnol.">
        <title>Genome sequencing and analysis of the filamentous fungus Penicillium chrysogenum.</title>
        <authorList>
            <person name="van den Berg M.A."/>
            <person name="Albang R."/>
            <person name="Albermann K."/>
            <person name="Badger J.H."/>
            <person name="Daran J.-M."/>
            <person name="Driessen A.J.M."/>
            <person name="Garcia-Estrada C."/>
            <person name="Fedorova N.D."/>
            <person name="Harris D.M."/>
            <person name="Heijne W.H.M."/>
            <person name="Joardar V.S."/>
            <person name="Kiel J.A.K.W."/>
            <person name="Kovalchuk A."/>
            <person name="Martin J.F."/>
            <person name="Nierman W.C."/>
            <person name="Nijland J.G."/>
            <person name="Pronk J.T."/>
            <person name="Roubos J.A."/>
            <person name="van der Klei I.J."/>
            <person name="van Peij N.N.M.E."/>
            <person name="Veenhuis M."/>
            <person name="von Doehren H."/>
            <person name="Wagner C."/>
            <person name="Wortman J.R."/>
            <person name="Bovenberg R.A.L."/>
        </authorList>
    </citation>
    <scope>NUCLEOTIDE SEQUENCE [LARGE SCALE GENOMIC DNA]</scope>
    <source>
        <strain evidence="2">ATCC 28089 / DSM 1075 / NRRL 1951 / Wisconsin 54-1255</strain>
    </source>
</reference>
<dbReference type="VEuPathDB" id="FungiDB:PCH_Pc12g08510"/>
<organism evidence="1 2">
    <name type="scientific">Penicillium rubens (strain ATCC 28089 / DSM 1075 / NRRL 1951 / Wisconsin 54-1255)</name>
    <name type="common">Penicillium chrysogenum</name>
    <dbReference type="NCBI Taxonomy" id="500485"/>
    <lineage>
        <taxon>Eukaryota</taxon>
        <taxon>Fungi</taxon>
        <taxon>Dikarya</taxon>
        <taxon>Ascomycota</taxon>
        <taxon>Pezizomycotina</taxon>
        <taxon>Eurotiomycetes</taxon>
        <taxon>Eurotiomycetidae</taxon>
        <taxon>Eurotiales</taxon>
        <taxon>Aspergillaceae</taxon>
        <taxon>Penicillium</taxon>
        <taxon>Penicillium chrysogenum species complex</taxon>
    </lineage>
</organism>
<proteinExistence type="predicted"/>
<sequence>MQWELENPSRRSAFRHPEEELNCICPQIVPKPRSRRAREGPRIENSIEACNVVPMKDKPSEATLASALLTYLKSLDCTGDYSNVIMPILCLVVHETVSADTF</sequence>
<dbReference type="AlphaFoldDB" id="B6GY98"/>
<keyword evidence="2" id="KW-1185">Reference proteome</keyword>
<dbReference type="EMBL" id="AM920427">
    <property type="protein sequence ID" value="CAP80478.1"/>
    <property type="molecule type" value="Genomic_DNA"/>
</dbReference>
<name>B6GY98_PENRW</name>
<evidence type="ECO:0000313" key="1">
    <source>
        <dbReference type="EMBL" id="CAP80478.1"/>
    </source>
</evidence>
<accession>B6GY98</accession>
<dbReference type="HOGENOM" id="CLU_2278370_0_0_1"/>